<comment type="caution">
    <text evidence="2">The sequence shown here is derived from an EMBL/GenBank/DDBJ whole genome shotgun (WGS) entry which is preliminary data.</text>
</comment>
<dbReference type="Proteomes" id="UP000708208">
    <property type="component" value="Unassembled WGS sequence"/>
</dbReference>
<organism evidence="2 3">
    <name type="scientific">Allacma fusca</name>
    <dbReference type="NCBI Taxonomy" id="39272"/>
    <lineage>
        <taxon>Eukaryota</taxon>
        <taxon>Metazoa</taxon>
        <taxon>Ecdysozoa</taxon>
        <taxon>Arthropoda</taxon>
        <taxon>Hexapoda</taxon>
        <taxon>Collembola</taxon>
        <taxon>Symphypleona</taxon>
        <taxon>Sminthuridae</taxon>
        <taxon>Allacma</taxon>
    </lineage>
</organism>
<dbReference type="EMBL" id="CAJVCH010013886">
    <property type="protein sequence ID" value="CAG7676673.1"/>
    <property type="molecule type" value="Genomic_DNA"/>
</dbReference>
<reference evidence="2" key="1">
    <citation type="submission" date="2021-06" db="EMBL/GenBank/DDBJ databases">
        <authorList>
            <person name="Hodson N. C."/>
            <person name="Mongue J. A."/>
            <person name="Jaron S. K."/>
        </authorList>
    </citation>
    <scope>NUCLEOTIDE SEQUENCE</scope>
</reference>
<gene>
    <name evidence="2" type="ORF">AFUS01_LOCUS2435</name>
</gene>
<sequence>MNERSRTGQAKHLPTDHKPKQGSPFVQCVVLAGGQTLPLSKFLFVANLEKLNQKIFSDEPILSLVHDY</sequence>
<keyword evidence="3" id="KW-1185">Reference proteome</keyword>
<feature type="region of interest" description="Disordered" evidence="1">
    <location>
        <begin position="1"/>
        <end position="22"/>
    </location>
</feature>
<dbReference type="AlphaFoldDB" id="A0A8J2J9R8"/>
<proteinExistence type="predicted"/>
<evidence type="ECO:0000313" key="3">
    <source>
        <dbReference type="Proteomes" id="UP000708208"/>
    </source>
</evidence>
<accession>A0A8J2J9R8</accession>
<name>A0A8J2J9R8_9HEXA</name>
<protein>
    <submittedName>
        <fullName evidence="2">Uncharacterized protein</fullName>
    </submittedName>
</protein>
<evidence type="ECO:0000313" key="2">
    <source>
        <dbReference type="EMBL" id="CAG7676673.1"/>
    </source>
</evidence>
<evidence type="ECO:0000256" key="1">
    <source>
        <dbReference type="SAM" id="MobiDB-lite"/>
    </source>
</evidence>